<sequence length="149" mass="15864">MLRALCAHLGVQVEERAGNGAGEGAGVEGGRRLTGVVSRFEHGWGFIECEAMNRHFFVHYSDIEGTGLRSLDPGEGVSFELAPGKDGRPKAVRVRRQGASRPAPRPARASIVSPLVTVGDLPEEDGEDAPEAIARPGRPRAVEGEDADR</sequence>
<dbReference type="Pfam" id="PF00313">
    <property type="entry name" value="CSD"/>
    <property type="match status" value="1"/>
</dbReference>
<dbReference type="Gene3D" id="2.40.50.140">
    <property type="entry name" value="Nucleic acid-binding proteins"/>
    <property type="match status" value="1"/>
</dbReference>
<dbReference type="PANTHER" id="PTHR46565:SF20">
    <property type="entry name" value="COLD SHOCK DOMAIN-CONTAINING PROTEIN 4"/>
    <property type="match status" value="1"/>
</dbReference>
<comment type="caution">
    <text evidence="3">The sequence shown here is derived from an EMBL/GenBank/DDBJ whole genome shotgun (WGS) entry which is preliminary data.</text>
</comment>
<name>A0A537K2Z5_9BACT</name>
<dbReference type="PANTHER" id="PTHR46565">
    <property type="entry name" value="COLD SHOCK DOMAIN PROTEIN 2"/>
    <property type="match status" value="1"/>
</dbReference>
<organism evidence="3 4">
    <name type="scientific">Candidatus Segetimicrobium genomatis</name>
    <dbReference type="NCBI Taxonomy" id="2569760"/>
    <lineage>
        <taxon>Bacteria</taxon>
        <taxon>Bacillati</taxon>
        <taxon>Candidatus Sysuimicrobiota</taxon>
        <taxon>Candidatus Sysuimicrobiia</taxon>
        <taxon>Candidatus Sysuimicrobiales</taxon>
        <taxon>Candidatus Segetimicrobiaceae</taxon>
        <taxon>Candidatus Segetimicrobium</taxon>
    </lineage>
</organism>
<dbReference type="SUPFAM" id="SSF50249">
    <property type="entry name" value="Nucleic acid-binding proteins"/>
    <property type="match status" value="1"/>
</dbReference>
<dbReference type="PROSITE" id="PS51857">
    <property type="entry name" value="CSD_2"/>
    <property type="match status" value="1"/>
</dbReference>
<dbReference type="EMBL" id="VBAK01000115">
    <property type="protein sequence ID" value="TMI90129.1"/>
    <property type="molecule type" value="Genomic_DNA"/>
</dbReference>
<feature type="domain" description="CSD" evidence="2">
    <location>
        <begin position="32"/>
        <end position="96"/>
    </location>
</feature>
<proteinExistence type="predicted"/>
<dbReference type="CDD" id="cd04458">
    <property type="entry name" value="CSP_CDS"/>
    <property type="match status" value="1"/>
</dbReference>
<dbReference type="InterPro" id="IPR002059">
    <property type="entry name" value="CSP_DNA-bd"/>
</dbReference>
<reference evidence="3 4" key="1">
    <citation type="journal article" date="2019" name="Nat. Microbiol.">
        <title>Mediterranean grassland soil C-N compound turnover is dependent on rainfall and depth, and is mediated by genomically divergent microorganisms.</title>
        <authorList>
            <person name="Diamond S."/>
            <person name="Andeer P.F."/>
            <person name="Li Z."/>
            <person name="Crits-Christoph A."/>
            <person name="Burstein D."/>
            <person name="Anantharaman K."/>
            <person name="Lane K.R."/>
            <person name="Thomas B.C."/>
            <person name="Pan C."/>
            <person name="Northen T.R."/>
            <person name="Banfield J.F."/>
        </authorList>
    </citation>
    <scope>NUCLEOTIDE SEQUENCE [LARGE SCALE GENOMIC DNA]</scope>
    <source>
        <strain evidence="3">NP_3</strain>
    </source>
</reference>
<dbReference type="SMART" id="SM00357">
    <property type="entry name" value="CSP"/>
    <property type="match status" value="1"/>
</dbReference>
<accession>A0A537K2Z5</accession>
<evidence type="ECO:0000256" key="1">
    <source>
        <dbReference type="SAM" id="MobiDB-lite"/>
    </source>
</evidence>
<feature type="compositionally biased region" description="Acidic residues" evidence="1">
    <location>
        <begin position="121"/>
        <end position="130"/>
    </location>
</feature>
<feature type="region of interest" description="Disordered" evidence="1">
    <location>
        <begin position="80"/>
        <end position="149"/>
    </location>
</feature>
<gene>
    <name evidence="3" type="ORF">E6H00_07880</name>
</gene>
<evidence type="ECO:0000313" key="4">
    <source>
        <dbReference type="Proteomes" id="UP000318509"/>
    </source>
</evidence>
<dbReference type="Proteomes" id="UP000318509">
    <property type="component" value="Unassembled WGS sequence"/>
</dbReference>
<dbReference type="AlphaFoldDB" id="A0A537K2Z5"/>
<evidence type="ECO:0000259" key="2">
    <source>
        <dbReference type="PROSITE" id="PS51857"/>
    </source>
</evidence>
<dbReference type="GO" id="GO:0003676">
    <property type="term" value="F:nucleic acid binding"/>
    <property type="evidence" value="ECO:0007669"/>
    <property type="project" value="InterPro"/>
</dbReference>
<evidence type="ECO:0000313" key="3">
    <source>
        <dbReference type="EMBL" id="TMI90129.1"/>
    </source>
</evidence>
<protein>
    <submittedName>
        <fullName evidence="3">Cold shock domain-containing protein</fullName>
    </submittedName>
</protein>
<dbReference type="InterPro" id="IPR012340">
    <property type="entry name" value="NA-bd_OB-fold"/>
</dbReference>
<dbReference type="InterPro" id="IPR011129">
    <property type="entry name" value="CSD"/>
</dbReference>